<dbReference type="EMBL" id="QRGO01000003">
    <property type="protein sequence ID" value="RDV01151.1"/>
    <property type="molecule type" value="Genomic_DNA"/>
</dbReference>
<dbReference type="RefSeq" id="WP_115518667.1">
    <property type="nucleotide sequence ID" value="NZ_QRGO01000003.1"/>
</dbReference>
<evidence type="ECO:0000313" key="1">
    <source>
        <dbReference type="EMBL" id="RDV01151.1"/>
    </source>
</evidence>
<reference evidence="2" key="1">
    <citation type="submission" date="2018-08" db="EMBL/GenBank/DDBJ databases">
        <authorList>
            <person name="Kim S.-J."/>
            <person name="Jung G.-Y."/>
        </authorList>
    </citation>
    <scope>NUCLEOTIDE SEQUENCE [LARGE SCALE GENOMIC DNA]</scope>
    <source>
        <strain evidence="2">GY_H</strain>
    </source>
</reference>
<name>A0A371B113_9BRAD</name>
<sequence length="421" mass="45067">MSLQGPLLVVSEEPATAVVEALGAAGAFPVIETQWADAPTAFVSVKPSAIVIAEPGAPVSEASGRMLALQVATVQGPIVPILAMADADRDAAIPTALTADLDAPFDCLIGRLQSALRVRALHSTVLRRIETFAAQGGTMLELPIGDPLDDATVLIAGRGPLYPALGVAIGEQAKMVGALSVEAAARHLEERDIDGIIIGDGFSPRMIEAFLTFLAQEARFHEIPVAVMGDIPQGYEGGLPNLDSIRQAPERLVSRMVPLVRLHALQSRLKRMLHSLDTDGLYEPRTGLLTPESFWRELNKAVSEAADRSHALTLARFTFEGAHERRCHFDGARLASKLMRNIDFACNDDDGALLVAFTQTDLRSGHIVARRLAAAIKNVMRAPTNPNGRITANVTLASFKNGDTLQSLMQRVMDSPMVAAE</sequence>
<dbReference type="AlphaFoldDB" id="A0A371B113"/>
<accession>A0A371B113</accession>
<organism evidence="1 2">
    <name type="scientific">Undibacter mobilis</name>
    <dbReference type="NCBI Taxonomy" id="2292256"/>
    <lineage>
        <taxon>Bacteria</taxon>
        <taxon>Pseudomonadati</taxon>
        <taxon>Pseudomonadota</taxon>
        <taxon>Alphaproteobacteria</taxon>
        <taxon>Hyphomicrobiales</taxon>
        <taxon>Nitrobacteraceae</taxon>
        <taxon>Undibacter</taxon>
    </lineage>
</organism>
<dbReference type="Proteomes" id="UP000263993">
    <property type="component" value="Unassembled WGS sequence"/>
</dbReference>
<comment type="caution">
    <text evidence="1">The sequence shown here is derived from an EMBL/GenBank/DDBJ whole genome shotgun (WGS) entry which is preliminary data.</text>
</comment>
<protein>
    <submittedName>
        <fullName evidence="1">GGDEF domain-containing protein</fullName>
    </submittedName>
</protein>
<keyword evidence="2" id="KW-1185">Reference proteome</keyword>
<dbReference type="OrthoDB" id="8124867at2"/>
<proteinExistence type="predicted"/>
<gene>
    <name evidence="1" type="ORF">DXH78_18115</name>
</gene>
<evidence type="ECO:0000313" key="2">
    <source>
        <dbReference type="Proteomes" id="UP000263993"/>
    </source>
</evidence>